<reference evidence="4" key="1">
    <citation type="submission" date="2019-06" db="EMBL/GenBank/DDBJ databases">
        <authorList>
            <person name="Broberg M."/>
        </authorList>
    </citation>
    <scope>NUCLEOTIDE SEQUENCE [LARGE SCALE GENOMIC DNA]</scope>
</reference>
<feature type="region of interest" description="Disordered" evidence="2">
    <location>
        <begin position="315"/>
        <end position="477"/>
    </location>
</feature>
<dbReference type="GO" id="GO:0006281">
    <property type="term" value="P:DNA repair"/>
    <property type="evidence" value="ECO:0007669"/>
    <property type="project" value="InterPro"/>
</dbReference>
<proteinExistence type="inferred from homology"/>
<feature type="compositionally biased region" description="Basic and acidic residues" evidence="2">
    <location>
        <begin position="433"/>
        <end position="442"/>
    </location>
</feature>
<dbReference type="Gene3D" id="3.70.10.10">
    <property type="match status" value="1"/>
</dbReference>
<gene>
    <name evidence="3" type="ORF">CSOL1703_00009858</name>
</gene>
<comment type="caution">
    <text evidence="3">The sequence shown here is derived from an EMBL/GenBank/DDBJ whole genome shotgun (WGS) entry which is preliminary data.</text>
</comment>
<dbReference type="PANTHER" id="PTHR15237:SF0">
    <property type="entry name" value="CELL CYCLE CHECKPOINT CONTROL PROTEIN"/>
    <property type="match status" value="1"/>
</dbReference>
<organism evidence="3 4">
    <name type="scientific">Clonostachys solani</name>
    <dbReference type="NCBI Taxonomy" id="160281"/>
    <lineage>
        <taxon>Eukaryota</taxon>
        <taxon>Fungi</taxon>
        <taxon>Dikarya</taxon>
        <taxon>Ascomycota</taxon>
        <taxon>Pezizomycotina</taxon>
        <taxon>Sordariomycetes</taxon>
        <taxon>Hypocreomycetidae</taxon>
        <taxon>Hypocreales</taxon>
        <taxon>Bionectriaceae</taxon>
        <taxon>Clonostachys</taxon>
    </lineage>
</organism>
<evidence type="ECO:0000313" key="4">
    <source>
        <dbReference type="Proteomes" id="UP000775872"/>
    </source>
</evidence>
<accession>A0A9N9W2C3</accession>
<comment type="similarity">
    <text evidence="1">Belongs to the rad9 family.</text>
</comment>
<dbReference type="GO" id="GO:0000076">
    <property type="term" value="P:DNA replication checkpoint signaling"/>
    <property type="evidence" value="ECO:0007669"/>
    <property type="project" value="TreeGrafter"/>
</dbReference>
<dbReference type="InterPro" id="IPR007268">
    <property type="entry name" value="Rad9/Ddc1"/>
</dbReference>
<sequence length="500" mass="55517">MVVLSFTISDDGVGAFRDALICLSKFSDDVSLEARKDSFVLSTLNSSKSAYASFKFATTKFFSRYQYHGGGQFPERFYCTLYIRASRFNLGSLLSCALIAFLGPHLVVSKPFWRDADKQTIIDRCDVVIEDGEGIESRFISRIIFKNGLTSTHRLPYEIAVPVHAKFNKQDAPHHWTISSRTLRELMEHFGPGVEYLDINTEGDHVKFTCFSEKTVSEDISWSATQRTNTAVVVLKKPLRTTISLEIDEFDDIDVEDDLHIVITVKDFRAIIQHAGITGNDISARYSLPACPIQLAYLGDSLSCEFLIMTVGDRGANPAQKTKKGRKSAPAKTAGPRLEAISRRTSLAPSEPPQPPQNQPEPAPQPAPTASLSARPQLSTARASASRSGVFDLRPTQQQPPPQATMMSESLFVDDDGGWEPMRDEEADEEEDNARLGWDHSAEPNPPSFHLSRPPEQQQQQQKEPEAEPGLVPTADDREASFVEPTQKLSDVMNLALFPD</sequence>
<dbReference type="PIRSF" id="PIRSF009303">
    <property type="entry name" value="Cell_cycle_RAD9"/>
    <property type="match status" value="1"/>
</dbReference>
<dbReference type="GO" id="GO:0030896">
    <property type="term" value="C:checkpoint clamp complex"/>
    <property type="evidence" value="ECO:0007669"/>
    <property type="project" value="InterPro"/>
</dbReference>
<evidence type="ECO:0000313" key="3">
    <source>
        <dbReference type="EMBL" id="CAH0044115.1"/>
    </source>
</evidence>
<dbReference type="GO" id="GO:0071479">
    <property type="term" value="P:cellular response to ionizing radiation"/>
    <property type="evidence" value="ECO:0007669"/>
    <property type="project" value="TreeGrafter"/>
</dbReference>
<evidence type="ECO:0000256" key="2">
    <source>
        <dbReference type="SAM" id="MobiDB-lite"/>
    </source>
</evidence>
<feature type="compositionally biased region" description="Polar residues" evidence="2">
    <location>
        <begin position="372"/>
        <end position="387"/>
    </location>
</feature>
<feature type="compositionally biased region" description="Pro residues" evidence="2">
    <location>
        <begin position="350"/>
        <end position="367"/>
    </location>
</feature>
<evidence type="ECO:0008006" key="5">
    <source>
        <dbReference type="Google" id="ProtNLM"/>
    </source>
</evidence>
<dbReference type="EMBL" id="CABFOC020000005">
    <property type="protein sequence ID" value="CAH0044115.1"/>
    <property type="molecule type" value="Genomic_DNA"/>
</dbReference>
<name>A0A9N9W2C3_9HYPO</name>
<dbReference type="OrthoDB" id="60092at2759"/>
<dbReference type="Pfam" id="PF04139">
    <property type="entry name" value="Rad9"/>
    <property type="match status" value="1"/>
</dbReference>
<reference evidence="3 4" key="2">
    <citation type="submission" date="2021-10" db="EMBL/GenBank/DDBJ databases">
        <authorList>
            <person name="Piombo E."/>
        </authorList>
    </citation>
    <scope>NUCLEOTIDE SEQUENCE [LARGE SCALE GENOMIC DNA]</scope>
</reference>
<feature type="compositionally biased region" description="Acidic residues" evidence="2">
    <location>
        <begin position="412"/>
        <end position="432"/>
    </location>
</feature>
<dbReference type="SUPFAM" id="SSF55979">
    <property type="entry name" value="DNA clamp"/>
    <property type="match status" value="1"/>
</dbReference>
<keyword evidence="4" id="KW-1185">Reference proteome</keyword>
<dbReference type="GO" id="GO:0031573">
    <property type="term" value="P:mitotic intra-S DNA damage checkpoint signaling"/>
    <property type="evidence" value="ECO:0007669"/>
    <property type="project" value="TreeGrafter"/>
</dbReference>
<dbReference type="PANTHER" id="PTHR15237">
    <property type="entry name" value="DNA REPAIR PROTEIN RAD9"/>
    <property type="match status" value="1"/>
</dbReference>
<dbReference type="AlphaFoldDB" id="A0A9N9W2C3"/>
<evidence type="ECO:0000256" key="1">
    <source>
        <dbReference type="ARBA" id="ARBA00008494"/>
    </source>
</evidence>
<dbReference type="InterPro" id="IPR026584">
    <property type="entry name" value="Rad9"/>
</dbReference>
<protein>
    <recommendedName>
        <fullName evidence="5">DNA repair protein rad9</fullName>
    </recommendedName>
</protein>
<dbReference type="InterPro" id="IPR046938">
    <property type="entry name" value="DNA_clamp_sf"/>
</dbReference>
<dbReference type="Proteomes" id="UP000775872">
    <property type="component" value="Unassembled WGS sequence"/>
</dbReference>